<name>A0ACB7X8D5_9ERIC</name>
<evidence type="ECO:0000313" key="2">
    <source>
        <dbReference type="Proteomes" id="UP000828048"/>
    </source>
</evidence>
<keyword evidence="2" id="KW-1185">Reference proteome</keyword>
<dbReference type="Proteomes" id="UP000828048">
    <property type="component" value="Chromosome 6"/>
</dbReference>
<protein>
    <submittedName>
        <fullName evidence="1">Uncharacterized protein</fullName>
    </submittedName>
</protein>
<organism evidence="1 2">
    <name type="scientific">Vaccinium darrowii</name>
    <dbReference type="NCBI Taxonomy" id="229202"/>
    <lineage>
        <taxon>Eukaryota</taxon>
        <taxon>Viridiplantae</taxon>
        <taxon>Streptophyta</taxon>
        <taxon>Embryophyta</taxon>
        <taxon>Tracheophyta</taxon>
        <taxon>Spermatophyta</taxon>
        <taxon>Magnoliopsida</taxon>
        <taxon>eudicotyledons</taxon>
        <taxon>Gunneridae</taxon>
        <taxon>Pentapetalae</taxon>
        <taxon>asterids</taxon>
        <taxon>Ericales</taxon>
        <taxon>Ericaceae</taxon>
        <taxon>Vaccinioideae</taxon>
        <taxon>Vaccinieae</taxon>
        <taxon>Vaccinium</taxon>
    </lineage>
</organism>
<reference evidence="1 2" key="1">
    <citation type="journal article" date="2021" name="Hortic Res">
        <title>High-quality reference genome and annotation aids understanding of berry development for evergreen blueberry (Vaccinium darrowii).</title>
        <authorList>
            <person name="Yu J."/>
            <person name="Hulse-Kemp A.M."/>
            <person name="Babiker E."/>
            <person name="Staton M."/>
        </authorList>
    </citation>
    <scope>NUCLEOTIDE SEQUENCE [LARGE SCALE GENOMIC DNA]</scope>
    <source>
        <strain evidence="2">cv. NJ 8807/NJ 8810</strain>
        <tissue evidence="1">Young leaf</tissue>
    </source>
</reference>
<evidence type="ECO:0000313" key="1">
    <source>
        <dbReference type="EMBL" id="KAH7836992.1"/>
    </source>
</evidence>
<dbReference type="EMBL" id="CM037156">
    <property type="protein sequence ID" value="KAH7836992.1"/>
    <property type="molecule type" value="Genomic_DNA"/>
</dbReference>
<gene>
    <name evidence="1" type="ORF">Vadar_008284</name>
</gene>
<proteinExistence type="predicted"/>
<sequence>MTSFPMDVIVDILLRLPVISLLRFRCVSIQFCTLIDSPEFIRSHLKKSIETKNHRSLILSNKIPRSVDFDSLDSCVELDHHPFKSYRDFDIQVWGSCNGLVCLRNIKEDVLAIWNPSTRKSERFPVELGGCLCIICCYNPVRNDVWVMKDYGKKESWSKLFSVAPPQAIRSFKPMIPLGYSKSGYEVLLVEDDTELVWYDLENKAIEKIKTPRGMPVKFKPFVHVESLVTLNGEEETFVKNLEDKRKKKKINRPKKNEKKR</sequence>
<comment type="caution">
    <text evidence="1">The sequence shown here is derived from an EMBL/GenBank/DDBJ whole genome shotgun (WGS) entry which is preliminary data.</text>
</comment>
<accession>A0ACB7X8D5</accession>